<gene>
    <name evidence="1" type="ORF">EC973_007340</name>
</gene>
<sequence length="461" mass="52485">MSNYTRQRKLGILEKYQVSKQLNNAYGNVVVMGMLQHESRPDGGKEFYLDKFYAALSKLIRDHPQLCLAVAEEDQPSAHFVHLTSFDFAEVLHLVEEPYWETQTDVLADECRIEFDLKNTTLPLWRLRVSFHPERPEECAVTLAIHHTMGDGMSLSIFWHEFLLHINTVEAVPRTTYVLERQAEAVPPPMEDRNPPTANVLDVLGTVLAGRLKALPVIGRLFGPTSWAGEFPAAENEMHHTVVRLAQVDGDAWAKLTQIAKQRKLSAHAVLYAALLLAWTDIYPDQKALDISTPINCRALCQPPVPKNELGNFVGVYERLWKRPFPEFWSLAEIYHKALQRSKPTATKKSTMLKFLPKYPESYNNMWYDKRKGFPMGRSGGLELSDLGRFECHEGDWQLKSIWFCQSSHTYTTAIGANTITANGSMYATIVWQKDSLDETKAEKFVSRFAQRLIAEADNAN</sequence>
<name>A0A8H7BPC8_9FUNG</name>
<comment type="caution">
    <text evidence="1">The sequence shown here is derived from an EMBL/GenBank/DDBJ whole genome shotgun (WGS) entry which is preliminary data.</text>
</comment>
<dbReference type="InterPro" id="IPR052058">
    <property type="entry name" value="Alcohol_O-acetyltransferase"/>
</dbReference>
<evidence type="ECO:0000313" key="2">
    <source>
        <dbReference type="Proteomes" id="UP000605846"/>
    </source>
</evidence>
<dbReference type="Pfam" id="PF07247">
    <property type="entry name" value="AATase"/>
    <property type="match status" value="1"/>
</dbReference>
<proteinExistence type="predicted"/>
<protein>
    <recommendedName>
        <fullName evidence="3">Alcohol acetyltransferase</fullName>
    </recommendedName>
</protein>
<accession>A0A8H7BPC8</accession>
<keyword evidence="2" id="KW-1185">Reference proteome</keyword>
<dbReference type="EMBL" id="JABAYA010000053">
    <property type="protein sequence ID" value="KAF7727579.1"/>
    <property type="molecule type" value="Genomic_DNA"/>
</dbReference>
<dbReference type="SUPFAM" id="SSF52777">
    <property type="entry name" value="CoA-dependent acyltransferases"/>
    <property type="match status" value="2"/>
</dbReference>
<dbReference type="OrthoDB" id="2150604at2759"/>
<dbReference type="Gene3D" id="3.30.559.10">
    <property type="entry name" value="Chloramphenicol acetyltransferase-like domain"/>
    <property type="match status" value="2"/>
</dbReference>
<dbReference type="AlphaFoldDB" id="A0A8H7BPC8"/>
<evidence type="ECO:0008006" key="3">
    <source>
        <dbReference type="Google" id="ProtNLM"/>
    </source>
</evidence>
<organism evidence="1 2">
    <name type="scientific">Apophysomyces ossiformis</name>
    <dbReference type="NCBI Taxonomy" id="679940"/>
    <lineage>
        <taxon>Eukaryota</taxon>
        <taxon>Fungi</taxon>
        <taxon>Fungi incertae sedis</taxon>
        <taxon>Mucoromycota</taxon>
        <taxon>Mucoromycotina</taxon>
        <taxon>Mucoromycetes</taxon>
        <taxon>Mucorales</taxon>
        <taxon>Mucorineae</taxon>
        <taxon>Mucoraceae</taxon>
        <taxon>Apophysomyces</taxon>
    </lineage>
</organism>
<evidence type="ECO:0000313" key="1">
    <source>
        <dbReference type="EMBL" id="KAF7727579.1"/>
    </source>
</evidence>
<dbReference type="PANTHER" id="PTHR28037:SF1">
    <property type="entry name" value="ALCOHOL O-ACETYLTRANSFERASE 1-RELATED"/>
    <property type="match status" value="1"/>
</dbReference>
<dbReference type="PANTHER" id="PTHR28037">
    <property type="entry name" value="ALCOHOL O-ACETYLTRANSFERASE 1-RELATED"/>
    <property type="match status" value="1"/>
</dbReference>
<dbReference type="Proteomes" id="UP000605846">
    <property type="component" value="Unassembled WGS sequence"/>
</dbReference>
<dbReference type="InterPro" id="IPR010828">
    <property type="entry name" value="Atf2/Sli1-like"/>
</dbReference>
<reference evidence="1" key="1">
    <citation type="submission" date="2020-01" db="EMBL/GenBank/DDBJ databases">
        <title>Genome Sequencing of Three Apophysomyces-Like Fungal Strains Confirms a Novel Fungal Genus in the Mucoromycota with divergent Burkholderia-like Endosymbiotic Bacteria.</title>
        <authorList>
            <person name="Stajich J.E."/>
            <person name="Macias A.M."/>
            <person name="Carter-House D."/>
            <person name="Lovett B."/>
            <person name="Kasson L.R."/>
            <person name="Berry K."/>
            <person name="Grigoriev I."/>
            <person name="Chang Y."/>
            <person name="Spatafora J."/>
            <person name="Kasson M.T."/>
        </authorList>
    </citation>
    <scope>NUCLEOTIDE SEQUENCE</scope>
    <source>
        <strain evidence="1">NRRL A-21654</strain>
    </source>
</reference>
<dbReference type="InterPro" id="IPR023213">
    <property type="entry name" value="CAT-like_dom_sf"/>
</dbReference>